<keyword evidence="3" id="KW-1185">Reference proteome</keyword>
<gene>
    <name evidence="2" type="ORF">HU200_047011</name>
</gene>
<feature type="region of interest" description="Disordered" evidence="1">
    <location>
        <begin position="121"/>
        <end position="306"/>
    </location>
</feature>
<evidence type="ECO:0000313" key="3">
    <source>
        <dbReference type="Proteomes" id="UP000636709"/>
    </source>
</evidence>
<evidence type="ECO:0000313" key="2">
    <source>
        <dbReference type="EMBL" id="KAF8676456.1"/>
    </source>
</evidence>
<feature type="compositionally biased region" description="Acidic residues" evidence="1">
    <location>
        <begin position="226"/>
        <end position="237"/>
    </location>
</feature>
<evidence type="ECO:0000256" key="1">
    <source>
        <dbReference type="SAM" id="MobiDB-lite"/>
    </source>
</evidence>
<feature type="compositionally biased region" description="Polar residues" evidence="1">
    <location>
        <begin position="259"/>
        <end position="277"/>
    </location>
</feature>
<comment type="caution">
    <text evidence="2">The sequence shown here is derived from an EMBL/GenBank/DDBJ whole genome shotgun (WGS) entry which is preliminary data.</text>
</comment>
<proteinExistence type="predicted"/>
<reference evidence="2" key="1">
    <citation type="submission" date="2020-07" db="EMBL/GenBank/DDBJ databases">
        <title>Genome sequence and genetic diversity analysis of an under-domesticated orphan crop, white fonio (Digitaria exilis).</title>
        <authorList>
            <person name="Bennetzen J.L."/>
            <person name="Chen S."/>
            <person name="Ma X."/>
            <person name="Wang X."/>
            <person name="Yssel A.E.J."/>
            <person name="Chaluvadi S.R."/>
            <person name="Johnson M."/>
            <person name="Gangashetty P."/>
            <person name="Hamidou F."/>
            <person name="Sanogo M.D."/>
            <person name="Zwaenepoel A."/>
            <person name="Wallace J."/>
            <person name="Van De Peer Y."/>
            <person name="Van Deynze A."/>
        </authorList>
    </citation>
    <scope>NUCLEOTIDE SEQUENCE</scope>
    <source>
        <tissue evidence="2">Leaves</tissue>
    </source>
</reference>
<organism evidence="2 3">
    <name type="scientific">Digitaria exilis</name>
    <dbReference type="NCBI Taxonomy" id="1010633"/>
    <lineage>
        <taxon>Eukaryota</taxon>
        <taxon>Viridiplantae</taxon>
        <taxon>Streptophyta</taxon>
        <taxon>Embryophyta</taxon>
        <taxon>Tracheophyta</taxon>
        <taxon>Spermatophyta</taxon>
        <taxon>Magnoliopsida</taxon>
        <taxon>Liliopsida</taxon>
        <taxon>Poales</taxon>
        <taxon>Poaceae</taxon>
        <taxon>PACMAD clade</taxon>
        <taxon>Panicoideae</taxon>
        <taxon>Panicodae</taxon>
        <taxon>Paniceae</taxon>
        <taxon>Anthephorinae</taxon>
        <taxon>Digitaria</taxon>
    </lineage>
</organism>
<sequence length="306" mass="33256">MKDVTRMFEVAPCLHEIVECARSHFSCGVDDEISLKGRVDCGRGRAAYALVDLKTNVEWDQFKRLVEQSSVPYLDVVVTSRKTAGREGGRELAAQLGTQESTILQLGIGVIQQEQLQSKGTKFADDSDSETFSFDETEPGTVHDYFPNDVFEREEAEDDDDDDISESCDGGDDNDGYESEGEEDGAPSVPAPQPTPVHSTPGGSSAMAGPSSSHRAGKAPASPQASDEDVPGDDSEDSPTPGFADQFIVTQHMDDAPPHTQTQGESSQMNMTQTQRESNQDSDGDAQPRRRRRRDRSDVPSSANHL</sequence>
<feature type="compositionally biased region" description="Low complexity" evidence="1">
    <location>
        <begin position="199"/>
        <end position="213"/>
    </location>
</feature>
<dbReference type="AlphaFoldDB" id="A0A835E8Z0"/>
<name>A0A835E8Z0_9POAL</name>
<feature type="compositionally biased region" description="Acidic residues" evidence="1">
    <location>
        <begin position="152"/>
        <end position="185"/>
    </location>
</feature>
<feature type="compositionally biased region" description="Acidic residues" evidence="1">
    <location>
        <begin position="126"/>
        <end position="138"/>
    </location>
</feature>
<dbReference type="Proteomes" id="UP000636709">
    <property type="component" value="Unassembled WGS sequence"/>
</dbReference>
<dbReference type="EMBL" id="JACEFO010002165">
    <property type="protein sequence ID" value="KAF8676456.1"/>
    <property type="molecule type" value="Genomic_DNA"/>
</dbReference>
<accession>A0A835E8Z0</accession>
<protein>
    <submittedName>
        <fullName evidence="2">Uncharacterized protein</fullName>
    </submittedName>
</protein>